<keyword evidence="3" id="KW-1185">Reference proteome</keyword>
<dbReference type="PROSITE" id="PS51725">
    <property type="entry name" value="ABM"/>
    <property type="match status" value="1"/>
</dbReference>
<evidence type="ECO:0000313" key="2">
    <source>
        <dbReference type="EMBL" id="NEZ55593.1"/>
    </source>
</evidence>
<organism evidence="2 3">
    <name type="scientific">Adonisia turfae CCMR0081</name>
    <dbReference type="NCBI Taxonomy" id="2292702"/>
    <lineage>
        <taxon>Bacteria</taxon>
        <taxon>Bacillati</taxon>
        <taxon>Cyanobacteriota</taxon>
        <taxon>Adonisia</taxon>
        <taxon>Adonisia turfae</taxon>
    </lineage>
</organism>
<feature type="domain" description="ABM" evidence="1">
    <location>
        <begin position="2"/>
        <end position="91"/>
    </location>
</feature>
<sequence>MVLEVAILNVKSGEAVAFEQAFLQAQSIISSMNGYVSHQLQKCMEQENRYILLVTWQTLEDHTQGFRQSAEYQRWKALLHHFYDPFPVVEHYQLLAGNKRLES</sequence>
<dbReference type="AlphaFoldDB" id="A0A6M0RID0"/>
<dbReference type="InterPro" id="IPR011008">
    <property type="entry name" value="Dimeric_a/b-barrel"/>
</dbReference>
<protein>
    <submittedName>
        <fullName evidence="2">Antibiotic biosynthesis monooxygenase</fullName>
    </submittedName>
</protein>
<dbReference type="EMBL" id="QXHD01000004">
    <property type="protein sequence ID" value="NEZ55593.1"/>
    <property type="molecule type" value="Genomic_DNA"/>
</dbReference>
<dbReference type="Gene3D" id="3.30.70.100">
    <property type="match status" value="1"/>
</dbReference>
<gene>
    <name evidence="2" type="ORF">DXZ20_07900</name>
</gene>
<reference evidence="2 3" key="1">
    <citation type="journal article" date="2020" name="Microb. Ecol.">
        <title>Ecogenomics of the Marine Benthic Filamentous Cyanobacterium Adonisia.</title>
        <authorList>
            <person name="Walter J.M."/>
            <person name="Coutinho F.H."/>
            <person name="Leomil L."/>
            <person name="Hargreaves P.I."/>
            <person name="Campeao M.E."/>
            <person name="Vieira V.V."/>
            <person name="Silva B.S."/>
            <person name="Fistarol G.O."/>
            <person name="Salomon P.S."/>
            <person name="Sawabe T."/>
            <person name="Mino S."/>
            <person name="Hosokawa M."/>
            <person name="Miyashita H."/>
            <person name="Maruyama F."/>
            <person name="van Verk M.C."/>
            <person name="Dutilh B.E."/>
            <person name="Thompson C.C."/>
            <person name="Thompson F.L."/>
        </authorList>
    </citation>
    <scope>NUCLEOTIDE SEQUENCE [LARGE SCALE GENOMIC DNA]</scope>
    <source>
        <strain evidence="2 3">CCMR0081</strain>
    </source>
</reference>
<proteinExistence type="predicted"/>
<dbReference type="InterPro" id="IPR007138">
    <property type="entry name" value="ABM_dom"/>
</dbReference>
<keyword evidence="2" id="KW-0560">Oxidoreductase</keyword>
<dbReference type="InterPro" id="IPR050404">
    <property type="entry name" value="Heme-degrading_MO"/>
</dbReference>
<keyword evidence="2" id="KW-0503">Monooxygenase</keyword>
<dbReference type="Pfam" id="PF03992">
    <property type="entry name" value="ABM"/>
    <property type="match status" value="1"/>
</dbReference>
<evidence type="ECO:0000259" key="1">
    <source>
        <dbReference type="PROSITE" id="PS51725"/>
    </source>
</evidence>
<comment type="caution">
    <text evidence="2">The sequence shown here is derived from an EMBL/GenBank/DDBJ whole genome shotgun (WGS) entry which is preliminary data.</text>
</comment>
<dbReference type="PANTHER" id="PTHR34474:SF2">
    <property type="entry name" value="SIGNAL TRANSDUCTION PROTEIN TRAP"/>
    <property type="match status" value="1"/>
</dbReference>
<dbReference type="SUPFAM" id="SSF54909">
    <property type="entry name" value="Dimeric alpha+beta barrel"/>
    <property type="match status" value="1"/>
</dbReference>
<dbReference type="Proteomes" id="UP000481033">
    <property type="component" value="Unassembled WGS sequence"/>
</dbReference>
<dbReference type="RefSeq" id="WP_163697500.1">
    <property type="nucleotide sequence ID" value="NZ_QXHD01000004.1"/>
</dbReference>
<accession>A0A6M0RID0</accession>
<dbReference type="PANTHER" id="PTHR34474">
    <property type="entry name" value="SIGNAL TRANSDUCTION PROTEIN TRAP"/>
    <property type="match status" value="1"/>
</dbReference>
<dbReference type="GO" id="GO:0004497">
    <property type="term" value="F:monooxygenase activity"/>
    <property type="evidence" value="ECO:0007669"/>
    <property type="project" value="UniProtKB-KW"/>
</dbReference>
<evidence type="ECO:0000313" key="3">
    <source>
        <dbReference type="Proteomes" id="UP000481033"/>
    </source>
</evidence>
<name>A0A6M0RID0_9CYAN</name>